<feature type="region of interest" description="Disordered" evidence="1">
    <location>
        <begin position="1"/>
        <end position="38"/>
    </location>
</feature>
<dbReference type="InterPro" id="IPR036390">
    <property type="entry name" value="WH_DNA-bd_sf"/>
</dbReference>
<dbReference type="Gene3D" id="1.10.10.10">
    <property type="entry name" value="Winged helix-like DNA-binding domain superfamily/Winged helix DNA-binding domain"/>
    <property type="match status" value="1"/>
</dbReference>
<proteinExistence type="predicted"/>
<dbReference type="InterPro" id="IPR021660">
    <property type="entry name" value="DUF3253"/>
</dbReference>
<evidence type="ECO:0000313" key="3">
    <source>
        <dbReference type="Proteomes" id="UP001302367"/>
    </source>
</evidence>
<reference evidence="2 3" key="1">
    <citation type="submission" date="2023-09" db="EMBL/GenBank/DDBJ databases">
        <title>Complete-Gapless Cercospora beticola genome.</title>
        <authorList>
            <person name="Wyatt N.A."/>
            <person name="Spanner R.E."/>
            <person name="Bolton M.D."/>
        </authorList>
    </citation>
    <scope>NUCLEOTIDE SEQUENCE [LARGE SCALE GENOMIC DNA]</scope>
    <source>
        <strain evidence="2">Cb09-40</strain>
    </source>
</reference>
<dbReference type="GeneID" id="35432405"/>
<gene>
    <name evidence="2" type="ORF">RHO25_009827</name>
</gene>
<feature type="compositionally biased region" description="Polar residues" evidence="1">
    <location>
        <begin position="1"/>
        <end position="12"/>
    </location>
</feature>
<evidence type="ECO:0000256" key="1">
    <source>
        <dbReference type="SAM" id="MobiDB-lite"/>
    </source>
</evidence>
<evidence type="ECO:0000313" key="2">
    <source>
        <dbReference type="EMBL" id="WPB05177.1"/>
    </source>
</evidence>
<sequence>MRRRTSSPSEVGSRSEVKETKTKKAGRVRCRSDLYSQPSQARDLAKVTVITAVAMEARIDRDQYLQQLKSSSRLPQQTWYEWFWGLKPKGGPANPTDAASNEAVKNAFVQMLDQTEPPAVFKPSEVALQLNDAQLAELGYEKWEEVLPAVYELAFEMREFGDCEILRKGQVLPESATIADLDGPIRIRRVVM</sequence>
<accession>A0ABZ0P0G1</accession>
<dbReference type="Pfam" id="PF11625">
    <property type="entry name" value="DUF3253"/>
    <property type="match status" value="1"/>
</dbReference>
<dbReference type="EMBL" id="CP134189">
    <property type="protein sequence ID" value="WPB05177.1"/>
    <property type="molecule type" value="Genomic_DNA"/>
</dbReference>
<keyword evidence="3" id="KW-1185">Reference proteome</keyword>
<dbReference type="InterPro" id="IPR036388">
    <property type="entry name" value="WH-like_DNA-bd_sf"/>
</dbReference>
<dbReference type="RefSeq" id="XP_023453713.2">
    <property type="nucleotide sequence ID" value="XM_023601354.2"/>
</dbReference>
<organism evidence="2 3">
    <name type="scientific">Cercospora beticola</name>
    <name type="common">Sugarbeet leaf spot fungus</name>
    <dbReference type="NCBI Taxonomy" id="122368"/>
    <lineage>
        <taxon>Eukaryota</taxon>
        <taxon>Fungi</taxon>
        <taxon>Dikarya</taxon>
        <taxon>Ascomycota</taxon>
        <taxon>Pezizomycotina</taxon>
        <taxon>Dothideomycetes</taxon>
        <taxon>Dothideomycetidae</taxon>
        <taxon>Mycosphaerellales</taxon>
        <taxon>Mycosphaerellaceae</taxon>
        <taxon>Cercospora</taxon>
    </lineage>
</organism>
<feature type="compositionally biased region" description="Basic and acidic residues" evidence="1">
    <location>
        <begin position="13"/>
        <end position="22"/>
    </location>
</feature>
<protein>
    <submittedName>
        <fullName evidence="2">Uncharacterized protein</fullName>
    </submittedName>
</protein>
<dbReference type="SUPFAM" id="SSF46785">
    <property type="entry name" value="Winged helix' DNA-binding domain"/>
    <property type="match status" value="1"/>
</dbReference>
<name>A0ABZ0P0G1_CERBT</name>
<dbReference type="Proteomes" id="UP001302367">
    <property type="component" value="Chromosome 6"/>
</dbReference>